<accession>A0A0H5PKC2</accession>
<sequence length="80" mass="8607">MMWNRASEIIYYGHVTDVAKEKSTVNWLLVGVGFFLLAVLVAIGVLVWVSNADFDTGPAKVVPTSGPCEPFCTGTPPPPQ</sequence>
<name>A0A0H5PKC2_NOCFR</name>
<evidence type="ECO:0000256" key="1">
    <source>
        <dbReference type="SAM" id="Phobius"/>
    </source>
</evidence>
<keyword evidence="1" id="KW-0812">Transmembrane</keyword>
<organism evidence="2 3">
    <name type="scientific">Nocardia farcinica</name>
    <dbReference type="NCBI Taxonomy" id="37329"/>
    <lineage>
        <taxon>Bacteria</taxon>
        <taxon>Bacillati</taxon>
        <taxon>Actinomycetota</taxon>
        <taxon>Actinomycetes</taxon>
        <taxon>Mycobacteriales</taxon>
        <taxon>Nocardiaceae</taxon>
        <taxon>Nocardia</taxon>
    </lineage>
</organism>
<dbReference type="EMBL" id="LN868939">
    <property type="protein sequence ID" value="CRY82891.1"/>
    <property type="molecule type" value="Genomic_DNA"/>
</dbReference>
<dbReference type="AlphaFoldDB" id="A0A0H5PKC2"/>
<keyword evidence="1" id="KW-0472">Membrane</keyword>
<geneLocation type="plasmid" evidence="2">
    <name>2</name>
</geneLocation>
<keyword evidence="1" id="KW-1133">Transmembrane helix</keyword>
<dbReference type="KEGG" id="nfr:ERS450000_05201"/>
<evidence type="ECO:0000313" key="3">
    <source>
        <dbReference type="Proteomes" id="UP000057820"/>
    </source>
</evidence>
<reference evidence="3" key="1">
    <citation type="submission" date="2015-03" db="EMBL/GenBank/DDBJ databases">
        <authorList>
            <consortium name="Pathogen Informatics"/>
        </authorList>
    </citation>
    <scope>NUCLEOTIDE SEQUENCE [LARGE SCALE GENOMIC DNA]</scope>
    <source>
        <strain evidence="3">NCTC11134</strain>
        <plasmid evidence="3">2</plasmid>
    </source>
</reference>
<evidence type="ECO:0000313" key="2">
    <source>
        <dbReference type="EMBL" id="CRY82891.1"/>
    </source>
</evidence>
<gene>
    <name evidence="2" type="ORF">ERS450000_05201</name>
</gene>
<keyword evidence="2" id="KW-0614">Plasmid</keyword>
<feature type="transmembrane region" description="Helical" evidence="1">
    <location>
        <begin position="27"/>
        <end position="49"/>
    </location>
</feature>
<proteinExistence type="predicted"/>
<protein>
    <submittedName>
        <fullName evidence="2">Uncharacterized protein</fullName>
    </submittedName>
</protein>
<dbReference type="Proteomes" id="UP000057820">
    <property type="component" value="Plasmid 2"/>
</dbReference>